<feature type="transmembrane region" description="Helical" evidence="1">
    <location>
        <begin position="102"/>
        <end position="125"/>
    </location>
</feature>
<sequence>MGQNADPGRADSGFVHYAQSSLDRIISPASRQAAYDTTTSFAVARPILFAFVAAQLVLSFIPILLFTTFALSVVAFALGAALLFALFWIGVALLVLVPTLLVTASLGLLLWAWAVGSFVVARWLYEQLVRREGELVAKGEKK</sequence>
<organism evidence="2 3">
    <name type="scientific">Stachybotrys chlorohalonatus (strain IBT 40285)</name>
    <dbReference type="NCBI Taxonomy" id="1283841"/>
    <lineage>
        <taxon>Eukaryota</taxon>
        <taxon>Fungi</taxon>
        <taxon>Dikarya</taxon>
        <taxon>Ascomycota</taxon>
        <taxon>Pezizomycotina</taxon>
        <taxon>Sordariomycetes</taxon>
        <taxon>Hypocreomycetidae</taxon>
        <taxon>Hypocreales</taxon>
        <taxon>Stachybotryaceae</taxon>
        <taxon>Stachybotrys</taxon>
    </lineage>
</organism>
<dbReference type="AlphaFoldDB" id="A0A084QYR3"/>
<keyword evidence="1" id="KW-0472">Membrane</keyword>
<accession>A0A084QYR3</accession>
<evidence type="ECO:0000313" key="3">
    <source>
        <dbReference type="Proteomes" id="UP000028524"/>
    </source>
</evidence>
<dbReference type="Proteomes" id="UP000028524">
    <property type="component" value="Unassembled WGS sequence"/>
</dbReference>
<keyword evidence="1" id="KW-0812">Transmembrane</keyword>
<evidence type="ECO:0000313" key="2">
    <source>
        <dbReference type="EMBL" id="KFA69098.1"/>
    </source>
</evidence>
<dbReference type="EMBL" id="KL659601">
    <property type="protein sequence ID" value="KFA69098.1"/>
    <property type="molecule type" value="Genomic_DNA"/>
</dbReference>
<dbReference type="OMA" id="ARWLYNH"/>
<reference evidence="2 3" key="1">
    <citation type="journal article" date="2014" name="BMC Genomics">
        <title>Comparative genome sequencing reveals chemotype-specific gene clusters in the toxigenic black mold Stachybotrys.</title>
        <authorList>
            <person name="Semeiks J."/>
            <person name="Borek D."/>
            <person name="Otwinowski Z."/>
            <person name="Grishin N.V."/>
        </authorList>
    </citation>
    <scope>NUCLEOTIDE SEQUENCE [LARGE SCALE GENOMIC DNA]</scope>
    <source>
        <strain evidence="2 3">IBT 40285</strain>
    </source>
</reference>
<dbReference type="HOGENOM" id="CLU_121506_1_0_1"/>
<proteinExistence type="predicted"/>
<keyword evidence="3" id="KW-1185">Reference proteome</keyword>
<feature type="transmembrane region" description="Helical" evidence="1">
    <location>
        <begin position="73"/>
        <end position="96"/>
    </location>
</feature>
<dbReference type="InParanoid" id="A0A084QYR3"/>
<keyword evidence="1" id="KW-1133">Transmembrane helix</keyword>
<dbReference type="Pfam" id="PF16015">
    <property type="entry name" value="Promethin"/>
    <property type="match status" value="1"/>
</dbReference>
<feature type="transmembrane region" description="Helical" evidence="1">
    <location>
        <begin position="47"/>
        <end position="66"/>
    </location>
</feature>
<gene>
    <name evidence="2" type="ORF">S40285_00051</name>
</gene>
<protein>
    <submittedName>
        <fullName evidence="2">Uncharacterized protein</fullName>
    </submittedName>
</protein>
<evidence type="ECO:0000256" key="1">
    <source>
        <dbReference type="SAM" id="Phobius"/>
    </source>
</evidence>
<name>A0A084QYR3_STAC4</name>
<dbReference type="STRING" id="1283841.A0A084QYR3"/>
<dbReference type="OrthoDB" id="3928876at2759"/>